<feature type="region of interest" description="Disordered" evidence="1">
    <location>
        <begin position="71"/>
        <end position="91"/>
    </location>
</feature>
<dbReference type="InterPro" id="IPR036390">
    <property type="entry name" value="WH_DNA-bd_sf"/>
</dbReference>
<dbReference type="InterPro" id="IPR021660">
    <property type="entry name" value="DUF3253"/>
</dbReference>
<reference evidence="2" key="1">
    <citation type="submission" date="2024-05" db="EMBL/GenBank/DDBJ databases">
        <title>Herbiconiux sp. A18JL235.</title>
        <authorList>
            <person name="Zhang G."/>
        </authorList>
    </citation>
    <scope>NUCLEOTIDE SEQUENCE</scope>
    <source>
        <strain evidence="2">A18JL235</strain>
    </source>
</reference>
<dbReference type="InterPro" id="IPR036388">
    <property type="entry name" value="WH-like_DNA-bd_sf"/>
</dbReference>
<dbReference type="Gene3D" id="1.10.10.10">
    <property type="entry name" value="Winged helix-like DNA-binding domain superfamily/Winged helix DNA-binding domain"/>
    <property type="match status" value="1"/>
</dbReference>
<dbReference type="EMBL" id="CP162511">
    <property type="protein sequence ID" value="XDI06093.1"/>
    <property type="molecule type" value="Genomic_DNA"/>
</dbReference>
<accession>A0AB39BIT2</accession>
<dbReference type="RefSeq" id="WP_368498482.1">
    <property type="nucleotide sequence ID" value="NZ_CP162511.1"/>
</dbReference>
<gene>
    <name evidence="2" type="ORF">ABFY20_03050</name>
</gene>
<evidence type="ECO:0000256" key="1">
    <source>
        <dbReference type="SAM" id="MobiDB-lite"/>
    </source>
</evidence>
<proteinExistence type="predicted"/>
<dbReference type="Pfam" id="PF11625">
    <property type="entry name" value="DUF3253"/>
    <property type="match status" value="1"/>
</dbReference>
<sequence>MTSLAADDLGTRLESTILDLLARRAPSTICPSDAARAAVEGTDEPWRPLMEPVRDAARRLVARGEVEVTQHGEVIDPTSPKGPIRIRLTER</sequence>
<organism evidence="2">
    <name type="scientific">Herbiconiux sp. A18JL235</name>
    <dbReference type="NCBI Taxonomy" id="3152363"/>
    <lineage>
        <taxon>Bacteria</taxon>
        <taxon>Bacillati</taxon>
        <taxon>Actinomycetota</taxon>
        <taxon>Actinomycetes</taxon>
        <taxon>Micrococcales</taxon>
        <taxon>Microbacteriaceae</taxon>
        <taxon>Herbiconiux</taxon>
    </lineage>
</organism>
<protein>
    <submittedName>
        <fullName evidence="2">DUF3253 domain-containing protein</fullName>
    </submittedName>
</protein>
<dbReference type="AlphaFoldDB" id="A0AB39BIT2"/>
<name>A0AB39BIT2_9MICO</name>
<dbReference type="SUPFAM" id="SSF46785">
    <property type="entry name" value="Winged helix' DNA-binding domain"/>
    <property type="match status" value="1"/>
</dbReference>
<evidence type="ECO:0000313" key="2">
    <source>
        <dbReference type="EMBL" id="XDI06093.1"/>
    </source>
</evidence>